<feature type="region of interest" description="Disordered" evidence="1">
    <location>
        <begin position="502"/>
        <end position="539"/>
    </location>
</feature>
<proteinExistence type="predicted"/>
<dbReference type="Proteomes" id="UP000604001">
    <property type="component" value="Unassembled WGS sequence"/>
</dbReference>
<keyword evidence="2" id="KW-0472">Membrane</keyword>
<accession>A0ABR6UBM5</accession>
<dbReference type="RefSeq" id="WP_186346877.1">
    <property type="nucleotide sequence ID" value="NZ_BMMR01000004.1"/>
</dbReference>
<keyword evidence="2" id="KW-0812">Transmembrane</keyword>
<dbReference type="EMBL" id="JACMYC010000009">
    <property type="protein sequence ID" value="MBC2961675.1"/>
    <property type="molecule type" value="Genomic_DNA"/>
</dbReference>
<evidence type="ECO:0000313" key="4">
    <source>
        <dbReference type="Proteomes" id="UP000604001"/>
    </source>
</evidence>
<dbReference type="SUPFAM" id="SSF56300">
    <property type="entry name" value="Metallo-dependent phosphatases"/>
    <property type="match status" value="1"/>
</dbReference>
<keyword evidence="4" id="KW-1185">Reference proteome</keyword>
<reference evidence="3 4" key="1">
    <citation type="submission" date="2020-08" db="EMBL/GenBank/DDBJ databases">
        <title>novel species in genus Nocardioides.</title>
        <authorList>
            <person name="Zhang G."/>
        </authorList>
    </citation>
    <scope>NUCLEOTIDE SEQUENCE [LARGE SCALE GENOMIC DNA]</scope>
    <source>
        <strain evidence="3 4">SC8A-24</strain>
    </source>
</reference>
<feature type="compositionally biased region" description="Pro residues" evidence="1">
    <location>
        <begin position="511"/>
        <end position="520"/>
    </location>
</feature>
<evidence type="ECO:0000256" key="2">
    <source>
        <dbReference type="SAM" id="Phobius"/>
    </source>
</evidence>
<organism evidence="3 4">
    <name type="scientific">Nocardioides deserti</name>
    <dbReference type="NCBI Taxonomy" id="1588644"/>
    <lineage>
        <taxon>Bacteria</taxon>
        <taxon>Bacillati</taxon>
        <taxon>Actinomycetota</taxon>
        <taxon>Actinomycetes</taxon>
        <taxon>Propionibacteriales</taxon>
        <taxon>Nocardioidaceae</taxon>
        <taxon>Nocardioides</taxon>
    </lineage>
</organism>
<feature type="compositionally biased region" description="Low complexity" evidence="1">
    <location>
        <begin position="521"/>
        <end position="531"/>
    </location>
</feature>
<keyword evidence="2" id="KW-1133">Transmembrane helix</keyword>
<feature type="transmembrane region" description="Helical" evidence="2">
    <location>
        <begin position="120"/>
        <end position="139"/>
    </location>
</feature>
<sequence length="539" mass="56868">MRRPSRRRVLTTTVAVVVWAVLAVAVGLTLFLADSRTISVASHDAVLSPNLDGTVVVRTGPVLPDLRLDPGGRVGVDVRLGKTEARTTEELVQRYAYIGSQPEGPRARVAEVVESMARDAAVRGGAIALVPLLVWAAVGRDRRRELVRGARSWRGAVAVLVVAGLVVVLLEPWQDEEEPVDAARDWVPLAEWLGGSVPLPAEVAGLEVRGDITTAQTKRLVESAVATYTKSKEWYAAAAGDAADLELREPAEDETVALLVSDRHDNVGMDEVARAVGDAGGATAVFDAGDDTSTGKPWEAFSLDSVTAAFEDVDRYGVAGNHDSGPFVRDYLAGRGWTMLDSSDGEVVDGPGDAPLMGIDDPRSSGLGAWRDDGELSFAEVGERLAEVVCDADERVATVLVHDANLGRETLDRGCADLVVGGHLHVASGPEQVVGENGEIGYRFTTGTTGGAAYAIAIGSKIRRTASVTLITYRDERPVGLQEVDLLTNGVFEVGEYVELTYDAEDEEPTGLPPVTPAPGPESEGTTGPAGPTGPPTDQ</sequence>
<evidence type="ECO:0000256" key="1">
    <source>
        <dbReference type="SAM" id="MobiDB-lite"/>
    </source>
</evidence>
<evidence type="ECO:0000313" key="3">
    <source>
        <dbReference type="EMBL" id="MBC2961675.1"/>
    </source>
</evidence>
<comment type="caution">
    <text evidence="3">The sequence shown here is derived from an EMBL/GenBank/DDBJ whole genome shotgun (WGS) entry which is preliminary data.</text>
</comment>
<feature type="transmembrane region" description="Helical" evidence="2">
    <location>
        <begin position="151"/>
        <end position="170"/>
    </location>
</feature>
<dbReference type="InterPro" id="IPR029052">
    <property type="entry name" value="Metallo-depent_PP-like"/>
</dbReference>
<protein>
    <submittedName>
        <fullName evidence="3">Metallophosphoesterase</fullName>
    </submittedName>
</protein>
<name>A0ABR6UBM5_9ACTN</name>
<feature type="transmembrane region" description="Helical" evidence="2">
    <location>
        <begin position="12"/>
        <end position="33"/>
    </location>
</feature>
<gene>
    <name evidence="3" type="ORF">H7344_15340</name>
</gene>